<protein>
    <submittedName>
        <fullName evidence="1">2721_t:CDS:1</fullName>
    </submittedName>
</protein>
<feature type="non-terminal residue" evidence="1">
    <location>
        <position position="1"/>
    </location>
</feature>
<comment type="caution">
    <text evidence="1">The sequence shown here is derived from an EMBL/GenBank/DDBJ whole genome shotgun (WGS) entry which is preliminary data.</text>
</comment>
<accession>A0ACA9NZJ4</accession>
<evidence type="ECO:0000313" key="1">
    <source>
        <dbReference type="EMBL" id="CAG8677501.1"/>
    </source>
</evidence>
<name>A0ACA9NZJ4_9GLOM</name>
<dbReference type="Proteomes" id="UP000789525">
    <property type="component" value="Unassembled WGS sequence"/>
</dbReference>
<sequence>HLDVNRHLRMASSSVRMSARPVSYSPTGRVLEYATNLGLSKYNRINTFNVLVEEI</sequence>
<evidence type="ECO:0000313" key="2">
    <source>
        <dbReference type="Proteomes" id="UP000789525"/>
    </source>
</evidence>
<dbReference type="EMBL" id="CAJVPT010025970">
    <property type="protein sequence ID" value="CAG8677501.1"/>
    <property type="molecule type" value="Genomic_DNA"/>
</dbReference>
<gene>
    <name evidence="1" type="ORF">ACOLOM_LOCUS9203</name>
</gene>
<proteinExistence type="predicted"/>
<organism evidence="1 2">
    <name type="scientific">Acaulospora colombiana</name>
    <dbReference type="NCBI Taxonomy" id="27376"/>
    <lineage>
        <taxon>Eukaryota</taxon>
        <taxon>Fungi</taxon>
        <taxon>Fungi incertae sedis</taxon>
        <taxon>Mucoromycota</taxon>
        <taxon>Glomeromycotina</taxon>
        <taxon>Glomeromycetes</taxon>
        <taxon>Diversisporales</taxon>
        <taxon>Acaulosporaceae</taxon>
        <taxon>Acaulospora</taxon>
    </lineage>
</organism>
<reference evidence="1" key="1">
    <citation type="submission" date="2021-06" db="EMBL/GenBank/DDBJ databases">
        <authorList>
            <person name="Kallberg Y."/>
            <person name="Tangrot J."/>
            <person name="Rosling A."/>
        </authorList>
    </citation>
    <scope>NUCLEOTIDE SEQUENCE</scope>
    <source>
        <strain evidence="1">CL356</strain>
    </source>
</reference>
<keyword evidence="2" id="KW-1185">Reference proteome</keyword>